<dbReference type="PANTHER" id="PTHR43394:SF1">
    <property type="entry name" value="ATP-BINDING CASSETTE SUB-FAMILY B MEMBER 10, MITOCHONDRIAL"/>
    <property type="match status" value="1"/>
</dbReference>
<keyword evidence="7 8" id="KW-0472">Membrane</keyword>
<dbReference type="PROSITE" id="PS50893">
    <property type="entry name" value="ABC_TRANSPORTER_2"/>
    <property type="match status" value="1"/>
</dbReference>
<comment type="similarity">
    <text evidence="2">Belongs to the ABC transporter superfamily.</text>
</comment>
<dbReference type="GO" id="GO:0005886">
    <property type="term" value="C:plasma membrane"/>
    <property type="evidence" value="ECO:0007669"/>
    <property type="project" value="UniProtKB-SubCell"/>
</dbReference>
<keyword evidence="12" id="KW-1185">Reference proteome</keyword>
<dbReference type="SUPFAM" id="SSF90123">
    <property type="entry name" value="ABC transporter transmembrane region"/>
    <property type="match status" value="1"/>
</dbReference>
<evidence type="ECO:0000313" key="12">
    <source>
        <dbReference type="Proteomes" id="UP000639396"/>
    </source>
</evidence>
<dbReference type="Pfam" id="PF00005">
    <property type="entry name" value="ABC_tran"/>
    <property type="match status" value="1"/>
</dbReference>
<dbReference type="InterPro" id="IPR036640">
    <property type="entry name" value="ABC1_TM_sf"/>
</dbReference>
<comment type="caution">
    <text evidence="11">The sequence shown here is derived from an EMBL/GenBank/DDBJ whole genome shotgun (WGS) entry which is preliminary data.</text>
</comment>
<feature type="transmembrane region" description="Helical" evidence="8">
    <location>
        <begin position="156"/>
        <end position="186"/>
    </location>
</feature>
<proteinExistence type="inferred from homology"/>
<dbReference type="GO" id="GO:0015421">
    <property type="term" value="F:ABC-type oligopeptide transporter activity"/>
    <property type="evidence" value="ECO:0007669"/>
    <property type="project" value="TreeGrafter"/>
</dbReference>
<dbReference type="PROSITE" id="PS00211">
    <property type="entry name" value="ABC_TRANSPORTER_1"/>
    <property type="match status" value="1"/>
</dbReference>
<dbReference type="Gene3D" id="3.40.50.300">
    <property type="entry name" value="P-loop containing nucleotide triphosphate hydrolases"/>
    <property type="match status" value="1"/>
</dbReference>
<dbReference type="Proteomes" id="UP000639396">
    <property type="component" value="Unassembled WGS sequence"/>
</dbReference>
<evidence type="ECO:0000313" key="11">
    <source>
        <dbReference type="EMBL" id="MBD2862141.1"/>
    </source>
</evidence>
<evidence type="ECO:0000256" key="7">
    <source>
        <dbReference type="ARBA" id="ARBA00023136"/>
    </source>
</evidence>
<keyword evidence="4" id="KW-0547">Nucleotide-binding</keyword>
<keyword evidence="5 11" id="KW-0067">ATP-binding</keyword>
<dbReference type="InterPro" id="IPR003439">
    <property type="entry name" value="ABC_transporter-like_ATP-bd"/>
</dbReference>
<evidence type="ECO:0000256" key="4">
    <source>
        <dbReference type="ARBA" id="ARBA00022741"/>
    </source>
</evidence>
<evidence type="ECO:0000259" key="9">
    <source>
        <dbReference type="PROSITE" id="PS50893"/>
    </source>
</evidence>
<dbReference type="InterPro" id="IPR039421">
    <property type="entry name" value="Type_1_exporter"/>
</dbReference>
<dbReference type="InterPro" id="IPR017871">
    <property type="entry name" value="ABC_transporter-like_CS"/>
</dbReference>
<evidence type="ECO:0000256" key="3">
    <source>
        <dbReference type="ARBA" id="ARBA00022692"/>
    </source>
</evidence>
<dbReference type="PANTHER" id="PTHR43394">
    <property type="entry name" value="ATP-DEPENDENT PERMEASE MDL1, MITOCHONDRIAL"/>
    <property type="match status" value="1"/>
</dbReference>
<dbReference type="Pfam" id="PF00664">
    <property type="entry name" value="ABC_membrane"/>
    <property type="match status" value="1"/>
</dbReference>
<dbReference type="EMBL" id="JACXJA010000008">
    <property type="protein sequence ID" value="MBD2862141.1"/>
    <property type="molecule type" value="Genomic_DNA"/>
</dbReference>
<dbReference type="PROSITE" id="PS50929">
    <property type="entry name" value="ABC_TM1F"/>
    <property type="match status" value="1"/>
</dbReference>
<evidence type="ECO:0000256" key="5">
    <source>
        <dbReference type="ARBA" id="ARBA00022840"/>
    </source>
</evidence>
<feature type="transmembrane region" description="Helical" evidence="8">
    <location>
        <begin position="73"/>
        <end position="93"/>
    </location>
</feature>
<evidence type="ECO:0000256" key="1">
    <source>
        <dbReference type="ARBA" id="ARBA00004651"/>
    </source>
</evidence>
<feature type="transmembrane region" description="Helical" evidence="8">
    <location>
        <begin position="32"/>
        <end position="53"/>
    </location>
</feature>
<keyword evidence="6 8" id="KW-1133">Transmembrane helix</keyword>
<evidence type="ECO:0000256" key="8">
    <source>
        <dbReference type="SAM" id="Phobius"/>
    </source>
</evidence>
<name>A0A927GYQ4_9BACL</name>
<dbReference type="FunFam" id="3.40.50.300:FF:000218">
    <property type="entry name" value="Multidrug ABC transporter ATP-binding protein"/>
    <property type="match status" value="1"/>
</dbReference>
<dbReference type="InterPro" id="IPR003593">
    <property type="entry name" value="AAA+_ATPase"/>
</dbReference>
<dbReference type="InterPro" id="IPR011527">
    <property type="entry name" value="ABC1_TM_dom"/>
</dbReference>
<protein>
    <submittedName>
        <fullName evidence="11">ABC transporter ATP-binding protein</fullName>
    </submittedName>
</protein>
<dbReference type="InterPro" id="IPR027417">
    <property type="entry name" value="P-loop_NTPase"/>
</dbReference>
<feature type="transmembrane region" description="Helical" evidence="8">
    <location>
        <begin position="286"/>
        <end position="307"/>
    </location>
</feature>
<sequence length="589" mass="67388">METRESKWKRFKEGLRSYVWILGFMRPYRGMLLLLVSCGLLIGLGELSIPRMIGIIIDQIIPSKDVAALDKLLWIFLAVIAVMLTLSSVRNLIERRMREYTSRDIQLQSFHQLRRLGYPYFENTPTGEILTLLRSDVGTVQELYRHHIPNLITRTIFILLCIGLMLGSSITLTVLSLCAFLIYYFIGPTLERKTGIHRREASELDKNYQKRIYDSVSAMTEVKAYGAERWVFQEIDQKYKAYSKQWLKMLAYLYRSESFRHFSHYVGAALLFIAGSFEIREGRVQIGEFITFLLYYFSMMGFMQALIGSITEQRLLLVQVDRLYRFIHLVPEVKEAAEPVSLENVRGEITFENVSFAYGSGTPVLRDFNLTVRPGERVALVGESGSGKTTVLKLLSRFYDPLQGRILLDGVPIRELSLGQLRESMGYVFQETYLFGSSVSENIRFGNPLCAEEEITAAAERAAAHPFIRQLPEGYGTWIGERGVKLSGGQKQRISVARMLLKNPPIVLLDEATSSLDREHELEIVRSLRALEQATVLTVAHRLSTIRDYDRIVVMDQGSIVEVGDWESLMKQRGVLYQLWRGSDEYEAG</sequence>
<evidence type="ECO:0000256" key="2">
    <source>
        <dbReference type="ARBA" id="ARBA00005417"/>
    </source>
</evidence>
<feature type="domain" description="ABC transporter" evidence="9">
    <location>
        <begin position="349"/>
        <end position="582"/>
    </location>
</feature>
<reference evidence="11" key="1">
    <citation type="submission" date="2020-09" db="EMBL/GenBank/DDBJ databases">
        <title>A novel bacterium of genus Paenibacillus, isolated from South China Sea.</title>
        <authorList>
            <person name="Huang H."/>
            <person name="Mo K."/>
            <person name="Hu Y."/>
        </authorList>
    </citation>
    <scope>NUCLEOTIDE SEQUENCE</scope>
    <source>
        <strain evidence="11">IB182363</strain>
    </source>
</reference>
<feature type="domain" description="ABC transmembrane type-1" evidence="10">
    <location>
        <begin position="33"/>
        <end position="312"/>
    </location>
</feature>
<gene>
    <name evidence="11" type="ORF">IDH45_09120</name>
</gene>
<dbReference type="GO" id="GO:0005524">
    <property type="term" value="F:ATP binding"/>
    <property type="evidence" value="ECO:0007669"/>
    <property type="project" value="UniProtKB-KW"/>
</dbReference>
<organism evidence="11 12">
    <name type="scientific">Paenibacillus oceani</name>
    <dbReference type="NCBI Taxonomy" id="2772510"/>
    <lineage>
        <taxon>Bacteria</taxon>
        <taxon>Bacillati</taxon>
        <taxon>Bacillota</taxon>
        <taxon>Bacilli</taxon>
        <taxon>Bacillales</taxon>
        <taxon>Paenibacillaceae</taxon>
        <taxon>Paenibacillus</taxon>
    </lineage>
</organism>
<evidence type="ECO:0000259" key="10">
    <source>
        <dbReference type="PROSITE" id="PS50929"/>
    </source>
</evidence>
<dbReference type="Gene3D" id="1.20.1560.10">
    <property type="entry name" value="ABC transporter type 1, transmembrane domain"/>
    <property type="match status" value="1"/>
</dbReference>
<dbReference type="GO" id="GO:0016887">
    <property type="term" value="F:ATP hydrolysis activity"/>
    <property type="evidence" value="ECO:0007669"/>
    <property type="project" value="InterPro"/>
</dbReference>
<evidence type="ECO:0000256" key="6">
    <source>
        <dbReference type="ARBA" id="ARBA00022989"/>
    </source>
</evidence>
<dbReference type="SMART" id="SM00382">
    <property type="entry name" value="AAA"/>
    <property type="match status" value="1"/>
</dbReference>
<dbReference type="SUPFAM" id="SSF52540">
    <property type="entry name" value="P-loop containing nucleoside triphosphate hydrolases"/>
    <property type="match status" value="1"/>
</dbReference>
<keyword evidence="3 8" id="KW-0812">Transmembrane</keyword>
<accession>A0A927GYQ4</accession>
<feature type="transmembrane region" description="Helical" evidence="8">
    <location>
        <begin position="262"/>
        <end position="279"/>
    </location>
</feature>
<comment type="subcellular location">
    <subcellularLocation>
        <location evidence="1">Cell membrane</location>
        <topology evidence="1">Multi-pass membrane protein</topology>
    </subcellularLocation>
</comment>
<dbReference type="AlphaFoldDB" id="A0A927GYQ4"/>
<dbReference type="RefSeq" id="WP_190926747.1">
    <property type="nucleotide sequence ID" value="NZ_JACXJA010000008.1"/>
</dbReference>
<dbReference type="CDD" id="cd07346">
    <property type="entry name" value="ABC_6TM_exporters"/>
    <property type="match status" value="1"/>
</dbReference>